<organism evidence="3 4">
    <name type="scientific">Hymenobacter jejuensis</name>
    <dbReference type="NCBI Taxonomy" id="2502781"/>
    <lineage>
        <taxon>Bacteria</taxon>
        <taxon>Pseudomonadati</taxon>
        <taxon>Bacteroidota</taxon>
        <taxon>Cytophagia</taxon>
        <taxon>Cytophagales</taxon>
        <taxon>Hymenobacteraceae</taxon>
        <taxon>Hymenobacter</taxon>
    </lineage>
</organism>
<feature type="signal peptide" evidence="1">
    <location>
        <begin position="1"/>
        <end position="28"/>
    </location>
</feature>
<feature type="chain" id="PRO_5023058896" description="Gingipain domain-containing protein" evidence="1">
    <location>
        <begin position="29"/>
        <end position="1518"/>
    </location>
</feature>
<dbReference type="InterPro" id="IPR001769">
    <property type="entry name" value="Gingipain"/>
</dbReference>
<evidence type="ECO:0000259" key="2">
    <source>
        <dbReference type="Pfam" id="PF01364"/>
    </source>
</evidence>
<dbReference type="Proteomes" id="UP000305398">
    <property type="component" value="Chromosome"/>
</dbReference>
<keyword evidence="1" id="KW-0732">Signal</keyword>
<dbReference type="GO" id="GO:0008234">
    <property type="term" value="F:cysteine-type peptidase activity"/>
    <property type="evidence" value="ECO:0007669"/>
    <property type="project" value="InterPro"/>
</dbReference>
<dbReference type="InterPro" id="IPR029030">
    <property type="entry name" value="Caspase-like_dom_sf"/>
</dbReference>
<dbReference type="GO" id="GO:0006508">
    <property type="term" value="P:proteolysis"/>
    <property type="evidence" value="ECO:0007669"/>
    <property type="project" value="InterPro"/>
</dbReference>
<dbReference type="RefSeq" id="WP_139516572.1">
    <property type="nucleotide sequence ID" value="NZ_CP040896.1"/>
</dbReference>
<reference evidence="3 4" key="1">
    <citation type="submission" date="2019-06" db="EMBL/GenBank/DDBJ databases">
        <authorList>
            <person name="Srinivasan S."/>
        </authorList>
    </citation>
    <scope>NUCLEOTIDE SEQUENCE [LARGE SCALE GENOMIC DNA]</scope>
    <source>
        <strain evidence="3 4">17J68-5</strain>
    </source>
</reference>
<evidence type="ECO:0000313" key="3">
    <source>
        <dbReference type="EMBL" id="QDA61398.1"/>
    </source>
</evidence>
<keyword evidence="4" id="KW-1185">Reference proteome</keyword>
<accession>A0A5B8A271</accession>
<protein>
    <recommendedName>
        <fullName evidence="2">Gingipain domain-containing protein</fullName>
    </recommendedName>
</protein>
<dbReference type="EMBL" id="CP040896">
    <property type="protein sequence ID" value="QDA61398.1"/>
    <property type="molecule type" value="Genomic_DNA"/>
</dbReference>
<dbReference type="KEGG" id="hyj:FHG12_15400"/>
<dbReference type="Pfam" id="PF01364">
    <property type="entry name" value="Peptidase_C25"/>
    <property type="match status" value="1"/>
</dbReference>
<proteinExistence type="predicted"/>
<dbReference type="Gene3D" id="3.40.50.1460">
    <property type="match status" value="1"/>
</dbReference>
<dbReference type="OrthoDB" id="9757650at2"/>
<dbReference type="SUPFAM" id="SSF52129">
    <property type="entry name" value="Caspase-like"/>
    <property type="match status" value="1"/>
</dbReference>
<feature type="domain" description="Gingipain" evidence="2">
    <location>
        <begin position="427"/>
        <end position="789"/>
    </location>
</feature>
<dbReference type="Gene3D" id="2.60.40.4070">
    <property type="match status" value="1"/>
</dbReference>
<name>A0A5B8A271_9BACT</name>
<sequence>MKQNYQLTIFFRWSICLLLLVGGFQAKAQSGPFGNEWIVPGQQYYKIKVTYDGLHRLDYQYLANSGVAGVQPSQFQLWRRGKEVAIYVGGNPATFDANTFIEFYGQRNDGQLDRGMYKKPTDQPQNLYSLYTDTAAYFLTWSAGRAGKRMAQPSASAPGTAHPYRVQNRLRIFANAFSNVDVATQVYFPWAEAGEGFLSPSYGFGASDLGVTTVQEIDSIRNIVAGSSIRVEVTLVGHSRMATEHISNVSVVPPSGQARLLGTMTYKDYSSSKRTFSLQRSDIGTDGKVKLQFQAAGPSDPSAPRDRSRIANIRVLYSQANRWFARQRSVSFANDSTLSRPAYYVLDSIPNSVAGFDVTDPYNVQRVEGVATAGTQRGFVFPSATDRTHTLLLADEARPYIPGPAKRITFRTITPSAYNFLIISNGVLMKPVGSVTNPVRAYAEYRGSAAGGKYDTLVVTSQQLFDQFHYGEYSALAIRHFAQWMLTNARPKYLLLLGKGVHTGERAGNGALYRQFPEQYSVKDLVPTSTRGPSDNFFSADWEKDEYIARIPTGRIQANTPQQVLNYLNKLKEHEALGAEPWRKNVLHLVGGHDAVETAQFQGYMNRYKNSVEKPCFGGKVVKTYVHPPEAGANLVDINIAPELNAGLSLITYFGHGSPEFYDLNLGSPYNPSTNYNNKGKYPVFIINGCAGGYSYTEHITVGENWTLVGDKGAVGFMASAVEGLDSDLNEYCSTMYQELFNDPNWYGKPMTEVYNEVARRLQPRLASYPFGTALLISTVWQGDPALRLYSPAKPDFVTSNDNLQLQDGNGGVAQATSASFNLNLRESNTGNLCGAENVDIKVTRFYPAGASPASVDYHFTMRQGRQDSTYVLAIPNTPPTSGSSFGANRFVVTLDDKNLVDELSETNNQAELNINLLQGGVTTLMPTEFAIVPSTTVRLVGQSNLPGKTARGFEMQLDTVPTFNSNVLQNRVVQDAYVPQWQVTLPAVNRDSVVWYWRLRLQTPQVGEDPEWAVSSFRVINGSMGGWSQSHYGQFARDKQAGLSNAAPSGKWSFANTTQGTITSTLIGRAQQWNSLYQTVRTAPSGSYTLRLIGVDANNKKTVLNPDIKDRVYSLASISAAAYPYLQLELEIRDASSGTAPQLKQWLVTYQGVPEGVARPDKVAASTYEAATLAQQAASTGYVEFPVVFDNVSPLDFGKPLQTQVSLLDENGKSATQTVAATPDVLKADGTATFKMKVNVFGLSGRVSGRAIVNTVPVPEQYFFNNEIMLPAFNVPGNTVPPVLDVAFDGQHILNGDIVSPVPVITVQLQSSDRRRAIKDPANFDLFLTKSGQPTIKIDVRASNVVFAYDSLKGTARIDFQPGKASPLADGTYTLRAQGRGANGVAAGTEAYEVAFQVISASTITNLYPYPNPITSKAKFVFTLTGSELPRNMKIQIMTLTGKVVREIMMDELGPLRIGNNITDFAWDGTDEFGDRLANGTYLYRVMLDTANKPFEHRITAGDKSFKKDWGKLVLLR</sequence>
<gene>
    <name evidence="3" type="ORF">FHG12_15400</name>
</gene>
<evidence type="ECO:0000313" key="4">
    <source>
        <dbReference type="Proteomes" id="UP000305398"/>
    </source>
</evidence>
<evidence type="ECO:0000256" key="1">
    <source>
        <dbReference type="SAM" id="SignalP"/>
    </source>
</evidence>